<accession>A0A841C3Q0</accession>
<evidence type="ECO:0000256" key="3">
    <source>
        <dbReference type="ARBA" id="ARBA00022428"/>
    </source>
</evidence>
<dbReference type="NCBIfam" id="NF004752">
    <property type="entry name" value="PRK06080.1-4"/>
    <property type="match status" value="1"/>
</dbReference>
<keyword evidence="5 8" id="KW-0812">Transmembrane</keyword>
<dbReference type="GO" id="GO:0046428">
    <property type="term" value="F:1,4-dihydroxy-2-naphthoate polyprenyltransferase activity"/>
    <property type="evidence" value="ECO:0007669"/>
    <property type="project" value="UniProtKB-EC"/>
</dbReference>
<dbReference type="GO" id="GO:0042371">
    <property type="term" value="P:vitamin K biosynthetic process"/>
    <property type="evidence" value="ECO:0007669"/>
    <property type="project" value="TreeGrafter"/>
</dbReference>
<keyword evidence="3" id="KW-0474">Menaquinone biosynthesis</keyword>
<dbReference type="Gene3D" id="1.10.357.140">
    <property type="entry name" value="UbiA prenyltransferase"/>
    <property type="match status" value="1"/>
</dbReference>
<dbReference type="CDD" id="cd13962">
    <property type="entry name" value="PT_UbiA_UBIAD1"/>
    <property type="match status" value="1"/>
</dbReference>
<feature type="transmembrane region" description="Helical" evidence="8">
    <location>
        <begin position="220"/>
        <end position="241"/>
    </location>
</feature>
<evidence type="ECO:0000256" key="8">
    <source>
        <dbReference type="SAM" id="Phobius"/>
    </source>
</evidence>
<name>A0A841C3Q0_9LACT</name>
<dbReference type="EC" id="2.5.1.-" evidence="9"/>
<evidence type="ECO:0000313" key="9">
    <source>
        <dbReference type="EMBL" id="MBB5887453.1"/>
    </source>
</evidence>
<evidence type="ECO:0000256" key="5">
    <source>
        <dbReference type="ARBA" id="ARBA00022692"/>
    </source>
</evidence>
<keyword evidence="4 9" id="KW-0808">Transferase</keyword>
<evidence type="ECO:0000256" key="6">
    <source>
        <dbReference type="ARBA" id="ARBA00022989"/>
    </source>
</evidence>
<feature type="transmembrane region" description="Helical" evidence="8">
    <location>
        <begin position="88"/>
        <end position="110"/>
    </location>
</feature>
<dbReference type="GO" id="GO:0016020">
    <property type="term" value="C:membrane"/>
    <property type="evidence" value="ECO:0007669"/>
    <property type="project" value="UniProtKB-SubCell"/>
</dbReference>
<feature type="transmembrane region" description="Helical" evidence="8">
    <location>
        <begin position="247"/>
        <end position="263"/>
    </location>
</feature>
<gene>
    <name evidence="9" type="ORF">HNQ37_000323</name>
</gene>
<dbReference type="UniPathway" id="UPA00079"/>
<dbReference type="EC" id="2.5.1.74" evidence="9"/>
<feature type="transmembrane region" description="Helical" evidence="8">
    <location>
        <begin position="275"/>
        <end position="299"/>
    </location>
</feature>
<dbReference type="InterPro" id="IPR000537">
    <property type="entry name" value="UbiA_prenyltransferase"/>
</dbReference>
<comment type="pathway">
    <text evidence="2">Quinol/quinone metabolism; menaquinone biosynthesis.</text>
</comment>
<dbReference type="EMBL" id="JACHHV010000003">
    <property type="protein sequence ID" value="MBB5887453.1"/>
    <property type="molecule type" value="Genomic_DNA"/>
</dbReference>
<comment type="subcellular location">
    <subcellularLocation>
        <location evidence="1">Membrane</location>
        <topology evidence="1">Multi-pass membrane protein</topology>
    </subcellularLocation>
</comment>
<evidence type="ECO:0000256" key="7">
    <source>
        <dbReference type="ARBA" id="ARBA00023136"/>
    </source>
</evidence>
<dbReference type="PANTHER" id="PTHR13929:SF0">
    <property type="entry name" value="UBIA PRENYLTRANSFERASE DOMAIN-CONTAINING PROTEIN 1"/>
    <property type="match status" value="1"/>
</dbReference>
<feature type="transmembrane region" description="Helical" evidence="8">
    <location>
        <begin position="145"/>
        <end position="166"/>
    </location>
</feature>
<evidence type="ECO:0000256" key="1">
    <source>
        <dbReference type="ARBA" id="ARBA00004141"/>
    </source>
</evidence>
<evidence type="ECO:0000313" key="10">
    <source>
        <dbReference type="Proteomes" id="UP000562464"/>
    </source>
</evidence>
<organism evidence="9 10">
    <name type="scientific">Lactovum miscens</name>
    <dbReference type="NCBI Taxonomy" id="190387"/>
    <lineage>
        <taxon>Bacteria</taxon>
        <taxon>Bacillati</taxon>
        <taxon>Bacillota</taxon>
        <taxon>Bacilli</taxon>
        <taxon>Lactobacillales</taxon>
        <taxon>Streptococcaceae</taxon>
        <taxon>Lactovum</taxon>
    </lineage>
</organism>
<proteinExistence type="predicted"/>
<reference evidence="9 10" key="1">
    <citation type="submission" date="2020-08" db="EMBL/GenBank/DDBJ databases">
        <title>Genomic Encyclopedia of Type Strains, Phase IV (KMG-IV): sequencing the most valuable type-strain genomes for metagenomic binning, comparative biology and taxonomic classification.</title>
        <authorList>
            <person name="Goeker M."/>
        </authorList>
    </citation>
    <scope>NUCLEOTIDE SEQUENCE [LARGE SCALE GENOMIC DNA]</scope>
    <source>
        <strain evidence="9 10">DSM 14925</strain>
    </source>
</reference>
<sequence length="300" mass="34314">MNFKIFAELIELKAKTASVFPFLLGLGYSLYHYHSANPIPLIIYFVAMFFFNCFVDIWDNYNDYHKAVDTADYQKNTNIIGRENIAMWLIKTLLAFFFFTSLLLGLIVAMMTGWTVFWLGLICYFVGVFYAAGPRPLSSLPVGEFLSGITMGFLIFLICVYINAHASFVWNSITIMDAFLIALPNSLLIANLMLANNTCDLDEDEKNYRFTIVHYIGKKAALKWWITSIFISFIAVVAAVLLKLLPVVMLIILFIIPLILKFSKPYLNEQVKKKTFISSVKILMVFQLTQVILLFISLLF</sequence>
<dbReference type="PANTHER" id="PTHR13929">
    <property type="entry name" value="1,4-DIHYDROXY-2-NAPHTHOATE OCTAPRENYLTRANSFERASE"/>
    <property type="match status" value="1"/>
</dbReference>
<dbReference type="PIRSF" id="PIRSF005355">
    <property type="entry name" value="UBIAD1"/>
    <property type="match status" value="1"/>
</dbReference>
<feature type="transmembrane region" description="Helical" evidence="8">
    <location>
        <begin position="116"/>
        <end position="133"/>
    </location>
</feature>
<keyword evidence="7 8" id="KW-0472">Membrane</keyword>
<dbReference type="AlphaFoldDB" id="A0A841C3Q0"/>
<protein>
    <submittedName>
        <fullName evidence="9">1,4-dihydroxy-2-naphthoate octaprenyltransferase</fullName>
        <ecNumber evidence="9">2.5.1.-</ecNumber>
        <ecNumber evidence="9">2.5.1.74</ecNumber>
    </submittedName>
</protein>
<comment type="caution">
    <text evidence="9">The sequence shown here is derived from an EMBL/GenBank/DDBJ whole genome shotgun (WGS) entry which is preliminary data.</text>
</comment>
<dbReference type="InterPro" id="IPR044878">
    <property type="entry name" value="UbiA_sf"/>
</dbReference>
<feature type="transmembrane region" description="Helical" evidence="8">
    <location>
        <begin position="39"/>
        <end position="58"/>
    </location>
</feature>
<keyword evidence="10" id="KW-1185">Reference proteome</keyword>
<dbReference type="RefSeq" id="WP_183538651.1">
    <property type="nucleotide sequence ID" value="NZ_JACHHV010000003.1"/>
</dbReference>
<keyword evidence="6 8" id="KW-1133">Transmembrane helix</keyword>
<dbReference type="GO" id="GO:0009234">
    <property type="term" value="P:menaquinone biosynthetic process"/>
    <property type="evidence" value="ECO:0007669"/>
    <property type="project" value="UniProtKB-UniPathway"/>
</dbReference>
<dbReference type="Proteomes" id="UP000562464">
    <property type="component" value="Unassembled WGS sequence"/>
</dbReference>
<evidence type="ECO:0000256" key="2">
    <source>
        <dbReference type="ARBA" id="ARBA00004863"/>
    </source>
</evidence>
<evidence type="ECO:0000256" key="4">
    <source>
        <dbReference type="ARBA" id="ARBA00022679"/>
    </source>
</evidence>
<dbReference type="InterPro" id="IPR026046">
    <property type="entry name" value="UBIAD1"/>
</dbReference>
<dbReference type="Pfam" id="PF01040">
    <property type="entry name" value="UbiA"/>
    <property type="match status" value="1"/>
</dbReference>